<feature type="domain" description="Retropepsin-like aspartic endopeptidase" evidence="1">
    <location>
        <begin position="6"/>
        <end position="141"/>
    </location>
</feature>
<dbReference type="SUPFAM" id="SSF50630">
    <property type="entry name" value="Acid proteases"/>
    <property type="match status" value="1"/>
</dbReference>
<dbReference type="PANTHER" id="PTHR38037:SF1">
    <property type="entry name" value="ATP-DEPENDENT ZINC PROTEASE DOMAIN-CONTAINING PROTEIN-RELATED"/>
    <property type="match status" value="1"/>
</dbReference>
<evidence type="ECO:0000313" key="3">
    <source>
        <dbReference type="Proteomes" id="UP000664303"/>
    </source>
</evidence>
<proteinExistence type="predicted"/>
<protein>
    <submittedName>
        <fullName evidence="2">ATP-dependent zinc protease</fullName>
    </submittedName>
</protein>
<sequence>MTDKAVLGWREWLALPDFGIDRIKAKIDTGARTSALHAFYVEPFARDGEDWVRFGIHPWQQNTDYVVHCEAKVLDRRQVTDSGGHREVRYVIASRVRVGEHTIDAELTLTDRETMRFRMLLGRTAMRGHFLVDSGRSYLQGARPGGSREA</sequence>
<dbReference type="InterPro" id="IPR021109">
    <property type="entry name" value="Peptidase_aspartic_dom_sf"/>
</dbReference>
<dbReference type="GO" id="GO:0006508">
    <property type="term" value="P:proteolysis"/>
    <property type="evidence" value="ECO:0007669"/>
    <property type="project" value="UniProtKB-KW"/>
</dbReference>
<evidence type="ECO:0000313" key="2">
    <source>
        <dbReference type="EMBL" id="MBN7795505.1"/>
    </source>
</evidence>
<dbReference type="Pfam" id="PF05618">
    <property type="entry name" value="Zn_protease"/>
    <property type="match status" value="1"/>
</dbReference>
<name>A0A939DCF2_9GAMM</name>
<keyword evidence="2" id="KW-0645">Protease</keyword>
<comment type="caution">
    <text evidence="2">The sequence shown here is derived from an EMBL/GenBank/DDBJ whole genome shotgun (WGS) entry which is preliminary data.</text>
</comment>
<dbReference type="InterPro" id="IPR008503">
    <property type="entry name" value="Asp_endopeptidase"/>
</dbReference>
<accession>A0A939DCF2</accession>
<organism evidence="2 3">
    <name type="scientific">Parahaliea mediterranea</name>
    <dbReference type="NCBI Taxonomy" id="651086"/>
    <lineage>
        <taxon>Bacteria</taxon>
        <taxon>Pseudomonadati</taxon>
        <taxon>Pseudomonadota</taxon>
        <taxon>Gammaproteobacteria</taxon>
        <taxon>Cellvibrionales</taxon>
        <taxon>Halieaceae</taxon>
        <taxon>Parahaliea</taxon>
    </lineage>
</organism>
<dbReference type="GO" id="GO:0008233">
    <property type="term" value="F:peptidase activity"/>
    <property type="evidence" value="ECO:0007669"/>
    <property type="project" value="UniProtKB-KW"/>
</dbReference>
<reference evidence="2" key="1">
    <citation type="submission" date="2021-02" db="EMBL/GenBank/DDBJ databases">
        <title>PHA producing bacteria isolated from coastal sediment in Guangdong, Shenzhen.</title>
        <authorList>
            <person name="Zheng W."/>
            <person name="Yu S."/>
            <person name="Huang Y."/>
        </authorList>
    </citation>
    <scope>NUCLEOTIDE SEQUENCE</scope>
    <source>
        <strain evidence="2">TN14-10</strain>
    </source>
</reference>
<keyword evidence="2" id="KW-0378">Hydrolase</keyword>
<keyword evidence="3" id="KW-1185">Reference proteome</keyword>
<gene>
    <name evidence="2" type="ORF">JYP50_02810</name>
</gene>
<dbReference type="AlphaFoldDB" id="A0A939DCF2"/>
<dbReference type="PANTHER" id="PTHR38037">
    <property type="entry name" value="ZN_PROTEASE DOMAIN-CONTAINING PROTEIN"/>
    <property type="match status" value="1"/>
</dbReference>
<dbReference type="Proteomes" id="UP000664303">
    <property type="component" value="Unassembled WGS sequence"/>
</dbReference>
<dbReference type="Gene3D" id="2.40.70.10">
    <property type="entry name" value="Acid Proteases"/>
    <property type="match status" value="1"/>
</dbReference>
<dbReference type="EMBL" id="JAFKCZ010000002">
    <property type="protein sequence ID" value="MBN7795505.1"/>
    <property type="molecule type" value="Genomic_DNA"/>
</dbReference>
<evidence type="ECO:0000259" key="1">
    <source>
        <dbReference type="Pfam" id="PF05618"/>
    </source>
</evidence>
<dbReference type="RefSeq" id="WP_206558959.1">
    <property type="nucleotide sequence ID" value="NZ_JAFKCZ010000002.1"/>
</dbReference>